<accession>A0AAV4ILY4</accession>
<dbReference type="Proteomes" id="UP000762676">
    <property type="component" value="Unassembled WGS sequence"/>
</dbReference>
<evidence type="ECO:0000313" key="1">
    <source>
        <dbReference type="EMBL" id="GFS10403.1"/>
    </source>
</evidence>
<proteinExistence type="predicted"/>
<sequence>TQCPYGDDHLVTINNVTQTCQAALHVYKKAAACQHPLFRRRCCKTCLIPEDAPADCPYGDEHVLSVNNSSMSCQAVFNYIGKNRACQIPHFNKNCCESCQILPGAPAEGSVAELLARRTRDLEVAGSISDNAMLQLPWESNLPELSPVHPPVKWVSSYRLQMYWSAGALVALLYGDTITLCNKDKFPERDF</sequence>
<reference evidence="1 2" key="1">
    <citation type="journal article" date="2021" name="Elife">
        <title>Chloroplast acquisition without the gene transfer in kleptoplastic sea slugs, Plakobranchus ocellatus.</title>
        <authorList>
            <person name="Maeda T."/>
            <person name="Takahashi S."/>
            <person name="Yoshida T."/>
            <person name="Shimamura S."/>
            <person name="Takaki Y."/>
            <person name="Nagai Y."/>
            <person name="Toyoda A."/>
            <person name="Suzuki Y."/>
            <person name="Arimoto A."/>
            <person name="Ishii H."/>
            <person name="Satoh N."/>
            <person name="Nishiyama T."/>
            <person name="Hasebe M."/>
            <person name="Maruyama T."/>
            <person name="Minagawa J."/>
            <person name="Obokata J."/>
            <person name="Shigenobu S."/>
        </authorList>
    </citation>
    <scope>NUCLEOTIDE SEQUENCE [LARGE SCALE GENOMIC DNA]</scope>
</reference>
<gene>
    <name evidence="1" type="ORF">ElyMa_003060200</name>
</gene>
<dbReference type="AlphaFoldDB" id="A0AAV4ILY4"/>
<feature type="non-terminal residue" evidence="1">
    <location>
        <position position="1"/>
    </location>
</feature>
<comment type="caution">
    <text evidence="1">The sequence shown here is derived from an EMBL/GenBank/DDBJ whole genome shotgun (WGS) entry which is preliminary data.</text>
</comment>
<protein>
    <recommendedName>
        <fullName evidence="3">PLAC domain-containing protein</fullName>
    </recommendedName>
</protein>
<evidence type="ECO:0008006" key="3">
    <source>
        <dbReference type="Google" id="ProtNLM"/>
    </source>
</evidence>
<name>A0AAV4ILY4_9GAST</name>
<organism evidence="1 2">
    <name type="scientific">Elysia marginata</name>
    <dbReference type="NCBI Taxonomy" id="1093978"/>
    <lineage>
        <taxon>Eukaryota</taxon>
        <taxon>Metazoa</taxon>
        <taxon>Spiralia</taxon>
        <taxon>Lophotrochozoa</taxon>
        <taxon>Mollusca</taxon>
        <taxon>Gastropoda</taxon>
        <taxon>Heterobranchia</taxon>
        <taxon>Euthyneura</taxon>
        <taxon>Panpulmonata</taxon>
        <taxon>Sacoglossa</taxon>
        <taxon>Placobranchoidea</taxon>
        <taxon>Plakobranchidae</taxon>
        <taxon>Elysia</taxon>
    </lineage>
</organism>
<dbReference type="EMBL" id="BMAT01006335">
    <property type="protein sequence ID" value="GFS10403.1"/>
    <property type="molecule type" value="Genomic_DNA"/>
</dbReference>
<keyword evidence="2" id="KW-1185">Reference proteome</keyword>
<evidence type="ECO:0000313" key="2">
    <source>
        <dbReference type="Proteomes" id="UP000762676"/>
    </source>
</evidence>